<comment type="caution">
    <text evidence="2">The sequence shown here is derived from an EMBL/GenBank/DDBJ whole genome shotgun (WGS) entry which is preliminary data.</text>
</comment>
<gene>
    <name evidence="2" type="ORF">GSTENG00036353001</name>
</gene>
<reference evidence="2" key="2">
    <citation type="submission" date="2004-02" db="EMBL/GenBank/DDBJ databases">
        <authorList>
            <consortium name="Genoscope"/>
            <consortium name="Whitehead Institute Centre for Genome Research"/>
        </authorList>
    </citation>
    <scope>NUCLEOTIDE SEQUENCE</scope>
</reference>
<dbReference type="AlphaFoldDB" id="Q4RA34"/>
<feature type="region of interest" description="Disordered" evidence="1">
    <location>
        <begin position="1"/>
        <end position="95"/>
    </location>
</feature>
<sequence length="95" mass="9798">MAAGVSGWSRGPRPRGGEAGPVGTDQQRLCAPLPCRHQNTEKKASFCPTERPPTATATAAAKPVWEARRAGQAKARTRPGRPSSPDDPGVAGGPS</sequence>
<dbReference type="KEGG" id="tng:GSTEN00036353G001"/>
<dbReference type="EMBL" id="CAAE01024569">
    <property type="protein sequence ID" value="CAG14749.1"/>
    <property type="molecule type" value="Genomic_DNA"/>
</dbReference>
<evidence type="ECO:0000256" key="1">
    <source>
        <dbReference type="SAM" id="MobiDB-lite"/>
    </source>
</evidence>
<evidence type="ECO:0000313" key="2">
    <source>
        <dbReference type="EMBL" id="CAG14749.1"/>
    </source>
</evidence>
<accession>Q4RA34</accession>
<name>Q4RA34_TETNG</name>
<proteinExistence type="predicted"/>
<protein>
    <submittedName>
        <fullName evidence="2">(spotted green pufferfish) hypothetical protein</fullName>
    </submittedName>
</protein>
<reference evidence="2" key="1">
    <citation type="journal article" date="2004" name="Nature">
        <title>Genome duplication in the teleost fish Tetraodon nigroviridis reveals the early vertebrate proto-karyotype.</title>
        <authorList>
            <person name="Jaillon O."/>
            <person name="Aury J.-M."/>
            <person name="Brunet F."/>
            <person name="Petit J.-L."/>
            <person name="Stange-Thomann N."/>
            <person name="Mauceli E."/>
            <person name="Bouneau L."/>
            <person name="Fischer C."/>
            <person name="Ozouf-Costaz C."/>
            <person name="Bernot A."/>
            <person name="Nicaud S."/>
            <person name="Jaffe D."/>
            <person name="Fisher S."/>
            <person name="Lutfalla G."/>
            <person name="Dossat C."/>
            <person name="Segurens B."/>
            <person name="Dasilva C."/>
            <person name="Salanoubat M."/>
            <person name="Levy M."/>
            <person name="Boudet N."/>
            <person name="Castellano S."/>
            <person name="Anthouard V."/>
            <person name="Jubin C."/>
            <person name="Castelli V."/>
            <person name="Katinka M."/>
            <person name="Vacherie B."/>
            <person name="Biemont C."/>
            <person name="Skalli Z."/>
            <person name="Cattolico L."/>
            <person name="Poulain J."/>
            <person name="De Berardinis V."/>
            <person name="Cruaud C."/>
            <person name="Duprat S."/>
            <person name="Brottier P."/>
            <person name="Coutanceau J.-P."/>
            <person name="Gouzy J."/>
            <person name="Parra G."/>
            <person name="Lardier G."/>
            <person name="Chapple C."/>
            <person name="McKernan K.J."/>
            <person name="McEwan P."/>
            <person name="Bosak S."/>
            <person name="Kellis M."/>
            <person name="Volff J.-N."/>
            <person name="Guigo R."/>
            <person name="Zody M.C."/>
            <person name="Mesirov J."/>
            <person name="Lindblad-Toh K."/>
            <person name="Birren B."/>
            <person name="Nusbaum C."/>
            <person name="Kahn D."/>
            <person name="Robinson-Rechavi M."/>
            <person name="Laudet V."/>
            <person name="Schachter V."/>
            <person name="Quetier F."/>
            <person name="Saurin W."/>
            <person name="Scarpelli C."/>
            <person name="Wincker P."/>
            <person name="Lander E.S."/>
            <person name="Weissenbach J."/>
            <person name="Roest Crollius H."/>
        </authorList>
    </citation>
    <scope>NUCLEOTIDE SEQUENCE [LARGE SCALE GENOMIC DNA]</scope>
</reference>
<organism evidence="2">
    <name type="scientific">Tetraodon nigroviridis</name>
    <name type="common">Spotted green pufferfish</name>
    <name type="synonym">Chelonodon nigroviridis</name>
    <dbReference type="NCBI Taxonomy" id="99883"/>
    <lineage>
        <taxon>Eukaryota</taxon>
        <taxon>Metazoa</taxon>
        <taxon>Chordata</taxon>
        <taxon>Craniata</taxon>
        <taxon>Vertebrata</taxon>
        <taxon>Euteleostomi</taxon>
        <taxon>Actinopterygii</taxon>
        <taxon>Neopterygii</taxon>
        <taxon>Teleostei</taxon>
        <taxon>Neoteleostei</taxon>
        <taxon>Acanthomorphata</taxon>
        <taxon>Eupercaria</taxon>
        <taxon>Tetraodontiformes</taxon>
        <taxon>Tetradontoidea</taxon>
        <taxon>Tetraodontidae</taxon>
        <taxon>Tetraodon</taxon>
    </lineage>
</organism>